<keyword evidence="2" id="KW-0175">Coiled coil</keyword>
<dbReference type="InterPro" id="IPR026634">
    <property type="entry name" value="TPST-like"/>
</dbReference>
<protein>
    <recommendedName>
        <fullName evidence="5">Sulfotransferase</fullName>
    </recommendedName>
</protein>
<keyword evidence="1" id="KW-0808">Transferase</keyword>
<dbReference type="SUPFAM" id="SSF52540">
    <property type="entry name" value="P-loop containing nucleoside triphosphate hydrolases"/>
    <property type="match status" value="1"/>
</dbReference>
<dbReference type="EMBL" id="LKEF01000067">
    <property type="protein sequence ID" value="KTB56631.1"/>
    <property type="molecule type" value="Genomic_DNA"/>
</dbReference>
<evidence type="ECO:0000313" key="4">
    <source>
        <dbReference type="Proteomes" id="UP000054197"/>
    </source>
</evidence>
<dbReference type="GO" id="GO:0008476">
    <property type="term" value="F:protein-tyrosine sulfotransferase activity"/>
    <property type="evidence" value="ECO:0007669"/>
    <property type="project" value="InterPro"/>
</dbReference>
<dbReference type="InterPro" id="IPR027417">
    <property type="entry name" value="P-loop_NTPase"/>
</dbReference>
<accession>A0A0W0H716</accession>
<dbReference type="Pfam" id="PF13469">
    <property type="entry name" value="Sulfotransfer_3"/>
    <property type="match status" value="1"/>
</dbReference>
<gene>
    <name evidence="3" type="ORF">AO063_29165</name>
</gene>
<proteinExistence type="predicted"/>
<evidence type="ECO:0000256" key="1">
    <source>
        <dbReference type="ARBA" id="ARBA00022679"/>
    </source>
</evidence>
<organism evidence="3 4">
    <name type="scientific">Pseudomonas fluorescens ICMP 11288</name>
    <dbReference type="NCBI Taxonomy" id="1198309"/>
    <lineage>
        <taxon>Bacteria</taxon>
        <taxon>Pseudomonadati</taxon>
        <taxon>Pseudomonadota</taxon>
        <taxon>Gammaproteobacteria</taxon>
        <taxon>Pseudomonadales</taxon>
        <taxon>Pseudomonadaceae</taxon>
        <taxon>Pseudomonas</taxon>
    </lineage>
</organism>
<sequence length="626" mass="71642">MSEKIKQAFIIGTGRCGTTWLAQMLNSNQALCVPPEIQLLFEYSGNGNRLYEEYLLAKEQGLGSDQLISIIERGCPHNLDQFFDYPGFCRQGTTPKRSLREFVTAFYAAVARSHGKRWLIEQTPWYGQRLDLVTSLFPTAKFIHVVRDGRDVALSFSRTTWWHRSARLNLSRWQREIKKIALDAQFFVKPSNYLEVKYESLVSDTTAELKRICTFLGVGFDPTMLDPQGFIDYDQFCKFDMGQVSSQAYSAWRKQKTKTVFSDNVEAWRKNDSAFDKSLPPEIAHWLSRYGYPVGSPDEEGAQNVHLREYSLNALEQDNQEKSQHIQKLEQTVADYAQHIGNASVVEKDWAARGELLEHLGSTIHRLEQDNAERLETIYALERALAGHTEHAAFIKDEWQARGNLIDELGEKFHALEQEYATSAELNETLQQTLAAQAEQVEAMQHSREAQEHELSELRQTIDGLKQEIDNRTHQVLQVEQALAAHAEQRVILEQALQARERLLEQAGEANEALKKDSADRGERINVLEQSLAEQRQQSEVAEKHLAARERLIQQLTASVDALNSTSTQQAEKIEQLMFDAVVSANTNSQLVQEITDQKLLIEDLEGRLNEFERSWYGILRKRLSK</sequence>
<feature type="coiled-coil region" evidence="2">
    <location>
        <begin position="427"/>
        <end position="545"/>
    </location>
</feature>
<reference evidence="3 4" key="1">
    <citation type="submission" date="2015-09" db="EMBL/GenBank/DDBJ databases">
        <title>Genome sequence of ICMP 11288.</title>
        <authorList>
            <person name="Visnovsky S."/>
            <person name="Lu A."/>
            <person name="Panda P."/>
            <person name="Pitman A."/>
        </authorList>
    </citation>
    <scope>NUCLEOTIDE SEQUENCE [LARGE SCALE GENOMIC DNA]</scope>
    <source>
        <strain evidence="3 4">ICMP 11288</strain>
    </source>
</reference>
<dbReference type="RefSeq" id="WP_058422496.1">
    <property type="nucleotide sequence ID" value="NZ_LKEF01000067.1"/>
</dbReference>
<dbReference type="PANTHER" id="PTHR12788:SF10">
    <property type="entry name" value="PROTEIN-TYROSINE SULFOTRANSFERASE"/>
    <property type="match status" value="1"/>
</dbReference>
<dbReference type="Gene3D" id="3.40.50.300">
    <property type="entry name" value="P-loop containing nucleotide triphosphate hydrolases"/>
    <property type="match status" value="1"/>
</dbReference>
<evidence type="ECO:0000313" key="3">
    <source>
        <dbReference type="EMBL" id="KTB56631.1"/>
    </source>
</evidence>
<feature type="coiled-coil region" evidence="2">
    <location>
        <begin position="588"/>
        <end position="615"/>
    </location>
</feature>
<evidence type="ECO:0008006" key="5">
    <source>
        <dbReference type="Google" id="ProtNLM"/>
    </source>
</evidence>
<evidence type="ECO:0000256" key="2">
    <source>
        <dbReference type="SAM" id="Coils"/>
    </source>
</evidence>
<dbReference type="AlphaFoldDB" id="A0A0W0H716"/>
<name>A0A0W0H716_PSEFL</name>
<comment type="caution">
    <text evidence="3">The sequence shown here is derived from an EMBL/GenBank/DDBJ whole genome shotgun (WGS) entry which is preliminary data.</text>
</comment>
<dbReference type="PANTHER" id="PTHR12788">
    <property type="entry name" value="PROTEIN-TYROSINE SULFOTRANSFERASE 2"/>
    <property type="match status" value="1"/>
</dbReference>
<dbReference type="Proteomes" id="UP000054197">
    <property type="component" value="Unassembled WGS sequence"/>
</dbReference>